<dbReference type="Proteomes" id="UP000305526">
    <property type="component" value="Unassembled WGS sequence"/>
</dbReference>
<gene>
    <name evidence="2" type="ORF">EDC16_101230</name>
    <name evidence="3" type="ORF">FHQ21_07435</name>
</gene>
<evidence type="ECO:0000313" key="4">
    <source>
        <dbReference type="Proteomes" id="UP000294619"/>
    </source>
</evidence>
<keyword evidence="1" id="KW-0732">Signal</keyword>
<dbReference type="Pfam" id="PF07233">
    <property type="entry name" value="DUF1425"/>
    <property type="match status" value="1"/>
</dbReference>
<proteinExistence type="predicted"/>
<dbReference type="Proteomes" id="UP000294619">
    <property type="component" value="Unassembled WGS sequence"/>
</dbReference>
<evidence type="ECO:0000313" key="2">
    <source>
        <dbReference type="EMBL" id="TCV89920.1"/>
    </source>
</evidence>
<sequence>MKRFLSLLVCSMLLVACSSAPPRYLADSQPIVNIDSAVAAVTNINAGSQQVTLTNLSRQLLALQYQITWYDQDGVTQLSNWAQLPPWTKIVLQGGQAERILLQKPTQTSTNYRIYIKGAE</sequence>
<evidence type="ECO:0000256" key="1">
    <source>
        <dbReference type="SAM" id="SignalP"/>
    </source>
</evidence>
<reference evidence="2 4" key="1">
    <citation type="submission" date="2019-03" db="EMBL/GenBank/DDBJ databases">
        <title>Genomic Encyclopedia of Type Strains, Phase IV (KMG-IV): sequencing the most valuable type-strain genomes for metagenomic binning, comparative biology and taxonomic classification.</title>
        <authorList>
            <person name="Goeker M."/>
        </authorList>
    </citation>
    <scope>NUCLEOTIDE SEQUENCE [LARGE SCALE GENOMIC DNA]</scope>
    <source>
        <strain evidence="2 4">DSM 28140</strain>
    </source>
</reference>
<accession>A0A4R3YD23</accession>
<dbReference type="AlphaFoldDB" id="A0A4R3YD23"/>
<reference evidence="3 5" key="2">
    <citation type="submission" date="2019-05" db="EMBL/GenBank/DDBJ databases">
        <title>Pasteurellaceae isolates from reptiles.</title>
        <authorList>
            <person name="Bojesen A.M."/>
            <person name="Lund E."/>
        </authorList>
    </citation>
    <scope>NUCLEOTIDE SEQUENCE [LARGE SCALE GENOMIC DNA]</scope>
    <source>
        <strain evidence="3 5">ELNT2x</strain>
    </source>
</reference>
<organism evidence="2 4">
    <name type="scientific">Testudinibacter aquarius</name>
    <dbReference type="NCBI Taxonomy" id="1524974"/>
    <lineage>
        <taxon>Bacteria</taxon>
        <taxon>Pseudomonadati</taxon>
        <taxon>Pseudomonadota</taxon>
        <taxon>Gammaproteobacteria</taxon>
        <taxon>Pasteurellales</taxon>
        <taxon>Pasteurellaceae</taxon>
        <taxon>Testudinibacter</taxon>
    </lineage>
</organism>
<dbReference type="RefSeq" id="WP_132964545.1">
    <property type="nucleotide sequence ID" value="NZ_LEKL01000014.1"/>
</dbReference>
<dbReference type="EMBL" id="VDGV01000062">
    <property type="protein sequence ID" value="TNG91490.1"/>
    <property type="molecule type" value="Genomic_DNA"/>
</dbReference>
<evidence type="ECO:0000313" key="3">
    <source>
        <dbReference type="EMBL" id="TNG91490.1"/>
    </source>
</evidence>
<keyword evidence="5" id="KW-1185">Reference proteome</keyword>
<dbReference type="EMBL" id="SMCP01000001">
    <property type="protein sequence ID" value="TCV89920.1"/>
    <property type="molecule type" value="Genomic_DNA"/>
</dbReference>
<dbReference type="InterPro" id="IPR010824">
    <property type="entry name" value="DUF1425"/>
</dbReference>
<evidence type="ECO:0000313" key="5">
    <source>
        <dbReference type="Proteomes" id="UP000305526"/>
    </source>
</evidence>
<feature type="chain" id="PRO_5020855196" evidence="1">
    <location>
        <begin position="21"/>
        <end position="120"/>
    </location>
</feature>
<comment type="caution">
    <text evidence="2">The sequence shown here is derived from an EMBL/GenBank/DDBJ whole genome shotgun (WGS) entry which is preliminary data.</text>
</comment>
<name>A0A4R3YD23_9PAST</name>
<dbReference type="PROSITE" id="PS51257">
    <property type="entry name" value="PROKAR_LIPOPROTEIN"/>
    <property type="match status" value="1"/>
</dbReference>
<dbReference type="Gene3D" id="2.60.40.3230">
    <property type="match status" value="1"/>
</dbReference>
<protein>
    <submittedName>
        <fullName evidence="3">DUF1425 domain-containing protein</fullName>
    </submittedName>
    <submittedName>
        <fullName evidence="2">Uncharacterized protein YcfL</fullName>
    </submittedName>
</protein>
<dbReference type="CDD" id="cd09030">
    <property type="entry name" value="DUF1425"/>
    <property type="match status" value="1"/>
</dbReference>
<feature type="signal peptide" evidence="1">
    <location>
        <begin position="1"/>
        <end position="20"/>
    </location>
</feature>
<dbReference type="InterPro" id="IPR038483">
    <property type="entry name" value="YcfL-like_sf"/>
</dbReference>